<keyword evidence="3" id="KW-0479">Metal-binding</keyword>
<reference evidence="8 9" key="1">
    <citation type="submission" date="2024-09" db="EMBL/GenBank/DDBJ databases">
        <title>The Natural Products Discovery Center: Release of the First 8490 Sequenced Strains for Exploring Actinobacteria Biosynthetic Diversity.</title>
        <authorList>
            <person name="Kalkreuter E."/>
            <person name="Kautsar S.A."/>
            <person name="Yang D."/>
            <person name="Bader C.D."/>
            <person name="Teijaro C.N."/>
            <person name="Fluegel L."/>
            <person name="Davis C.M."/>
            <person name="Simpson J.R."/>
            <person name="Lauterbach L."/>
            <person name="Steele A.D."/>
            <person name="Gui C."/>
            <person name="Meng S."/>
            <person name="Li G."/>
            <person name="Viehrig K."/>
            <person name="Ye F."/>
            <person name="Su P."/>
            <person name="Kiefer A.F."/>
            <person name="Nichols A."/>
            <person name="Cepeda A.J."/>
            <person name="Yan W."/>
            <person name="Fan B."/>
            <person name="Jiang Y."/>
            <person name="Adhikari A."/>
            <person name="Zheng C.-J."/>
            <person name="Schuster L."/>
            <person name="Cowan T.M."/>
            <person name="Smanski M.J."/>
            <person name="Chevrette M.G."/>
            <person name="De Carvalho L.P.S."/>
            <person name="Shen B."/>
        </authorList>
    </citation>
    <scope>NUCLEOTIDE SEQUENCE [LARGE SCALE GENOMIC DNA]</scope>
    <source>
        <strain evidence="8 9">NPDC060353</strain>
    </source>
</reference>
<dbReference type="CDD" id="cd00207">
    <property type="entry name" value="fer2"/>
    <property type="match status" value="1"/>
</dbReference>
<dbReference type="InterPro" id="IPR018298">
    <property type="entry name" value="Adrenodoxin_Fe-S_BS"/>
</dbReference>
<protein>
    <submittedName>
        <fullName evidence="8">2Fe-2S iron-sulfur cluster-binding protein</fullName>
    </submittedName>
</protein>
<dbReference type="PANTHER" id="PTHR23426:SF65">
    <property type="entry name" value="FERREDOXIN-2, MITOCHONDRIAL"/>
    <property type="match status" value="1"/>
</dbReference>
<evidence type="ECO:0000259" key="7">
    <source>
        <dbReference type="PROSITE" id="PS51085"/>
    </source>
</evidence>
<evidence type="ECO:0000256" key="1">
    <source>
        <dbReference type="ARBA" id="ARBA00010914"/>
    </source>
</evidence>
<dbReference type="PANTHER" id="PTHR23426">
    <property type="entry name" value="FERREDOXIN/ADRENODOXIN"/>
    <property type="match status" value="1"/>
</dbReference>
<dbReference type="InterPro" id="IPR001041">
    <property type="entry name" value="2Fe-2S_ferredoxin-type"/>
</dbReference>
<evidence type="ECO:0000313" key="8">
    <source>
        <dbReference type="EMBL" id="MFD6792825.1"/>
    </source>
</evidence>
<keyword evidence="2" id="KW-0001">2Fe-2S</keyword>
<feature type="domain" description="2Fe-2S ferredoxin-type" evidence="7">
    <location>
        <begin position="2"/>
        <end position="107"/>
    </location>
</feature>
<evidence type="ECO:0000256" key="6">
    <source>
        <dbReference type="ARBA" id="ARBA00034078"/>
    </source>
</evidence>
<proteinExistence type="inferred from homology"/>
<dbReference type="RefSeq" id="WP_258937602.1">
    <property type="nucleotide sequence ID" value="NZ_JANBBF010000012.1"/>
</dbReference>
<organism evidence="8 9">
    <name type="scientific">Prauserella salsuginis</name>
    <dbReference type="NCBI Taxonomy" id="387889"/>
    <lineage>
        <taxon>Bacteria</taxon>
        <taxon>Bacillati</taxon>
        <taxon>Actinomycetota</taxon>
        <taxon>Actinomycetes</taxon>
        <taxon>Pseudonocardiales</taxon>
        <taxon>Pseudonocardiaceae</taxon>
        <taxon>Prauserella</taxon>
        <taxon>Prauserella salsuginis group</taxon>
    </lineage>
</organism>
<keyword evidence="9" id="KW-1185">Reference proteome</keyword>
<keyword evidence="5" id="KW-0411">Iron-sulfur</keyword>
<comment type="caution">
    <text evidence="8">The sequence shown here is derived from an EMBL/GenBank/DDBJ whole genome shotgun (WGS) entry which is preliminary data.</text>
</comment>
<dbReference type="Pfam" id="PF00111">
    <property type="entry name" value="Fer2"/>
    <property type="match status" value="1"/>
</dbReference>
<name>A0ABW6G0V6_9PSEU</name>
<dbReference type="PROSITE" id="PS51085">
    <property type="entry name" value="2FE2S_FER_2"/>
    <property type="match status" value="1"/>
</dbReference>
<dbReference type="EMBL" id="JBHXCV010000003">
    <property type="protein sequence ID" value="MFD6792825.1"/>
    <property type="molecule type" value="Genomic_DNA"/>
</dbReference>
<gene>
    <name evidence="8" type="ORF">ACFWGY_05770</name>
</gene>
<evidence type="ECO:0000256" key="3">
    <source>
        <dbReference type="ARBA" id="ARBA00022723"/>
    </source>
</evidence>
<evidence type="ECO:0000256" key="5">
    <source>
        <dbReference type="ARBA" id="ARBA00023014"/>
    </source>
</evidence>
<evidence type="ECO:0000313" key="9">
    <source>
        <dbReference type="Proteomes" id="UP001598673"/>
    </source>
</evidence>
<dbReference type="SUPFAM" id="SSF54292">
    <property type="entry name" value="2Fe-2S ferredoxin-like"/>
    <property type="match status" value="1"/>
</dbReference>
<evidence type="ECO:0000256" key="4">
    <source>
        <dbReference type="ARBA" id="ARBA00023004"/>
    </source>
</evidence>
<sequence length="108" mass="11394">MPEIVFHQPGGRVATVETEAGVSVMRAAVQNAVEGIVGECGGQAMCATCHVLVHESVLDGLPPIGDDEEEMLDCTAAPRDPRRSRLGCQLIMGTDLPKVAVDVPETQL</sequence>
<comment type="cofactor">
    <cofactor evidence="6">
        <name>[2Fe-2S] cluster</name>
        <dbReference type="ChEBI" id="CHEBI:190135"/>
    </cofactor>
</comment>
<accession>A0ABW6G0V6</accession>
<dbReference type="Proteomes" id="UP001598673">
    <property type="component" value="Unassembled WGS sequence"/>
</dbReference>
<dbReference type="PROSITE" id="PS00814">
    <property type="entry name" value="ADX"/>
    <property type="match status" value="1"/>
</dbReference>
<keyword evidence="4" id="KW-0408">Iron</keyword>
<dbReference type="InterPro" id="IPR001055">
    <property type="entry name" value="Adrenodoxin-like"/>
</dbReference>
<evidence type="ECO:0000256" key="2">
    <source>
        <dbReference type="ARBA" id="ARBA00022714"/>
    </source>
</evidence>
<dbReference type="InterPro" id="IPR012675">
    <property type="entry name" value="Beta-grasp_dom_sf"/>
</dbReference>
<comment type="similarity">
    <text evidence="1">Belongs to the adrenodoxin/putidaredoxin family.</text>
</comment>
<dbReference type="InterPro" id="IPR036010">
    <property type="entry name" value="2Fe-2S_ferredoxin-like_sf"/>
</dbReference>
<dbReference type="Gene3D" id="3.10.20.30">
    <property type="match status" value="1"/>
</dbReference>